<evidence type="ECO:0000313" key="2">
    <source>
        <dbReference type="Proteomes" id="UP000530032"/>
    </source>
</evidence>
<dbReference type="Proteomes" id="UP000530032">
    <property type="component" value="Unassembled WGS sequence"/>
</dbReference>
<dbReference type="EMBL" id="JABBCQ020000055">
    <property type="protein sequence ID" value="MBI1627105.1"/>
    <property type="molecule type" value="Genomic_DNA"/>
</dbReference>
<dbReference type="AlphaFoldDB" id="A0A843BB47"/>
<sequence>MWMIQLAIFVASVAISLANRPKTVAPKASALEDFNFPQGTEGTAQIEVFGTCWVDNWMVLGAGNFRTSPIRK</sequence>
<protein>
    <submittedName>
        <fullName evidence="1">Uncharacterized protein</fullName>
    </submittedName>
</protein>
<name>A0A843BB47_9BURK</name>
<comment type="caution">
    <text evidence="1">The sequence shown here is derived from an EMBL/GenBank/DDBJ whole genome shotgun (WGS) entry which is preliminary data.</text>
</comment>
<dbReference type="RefSeq" id="WP_198462439.1">
    <property type="nucleotide sequence ID" value="NZ_JABBCQ020000055.1"/>
</dbReference>
<proteinExistence type="predicted"/>
<reference evidence="1" key="1">
    <citation type="submission" date="2020-12" db="EMBL/GenBank/DDBJ databases">
        <title>Comamonas sp. nov., isolated from stream water.</title>
        <authorList>
            <person name="Park K.-H."/>
        </authorList>
    </citation>
    <scope>NUCLEOTIDE SEQUENCE</scope>
    <source>
        <strain evidence="1">EJ-4</strain>
    </source>
</reference>
<organism evidence="1 2">
    <name type="scientific">Comamonas suwonensis</name>
    <dbReference type="NCBI Taxonomy" id="2606214"/>
    <lineage>
        <taxon>Bacteria</taxon>
        <taxon>Pseudomonadati</taxon>
        <taxon>Pseudomonadota</taxon>
        <taxon>Betaproteobacteria</taxon>
        <taxon>Burkholderiales</taxon>
        <taxon>Comamonadaceae</taxon>
        <taxon>Comamonas</taxon>
    </lineage>
</organism>
<gene>
    <name evidence="1" type="ORF">HF327_021820</name>
</gene>
<accession>A0A843BB47</accession>
<keyword evidence="2" id="KW-1185">Reference proteome</keyword>
<evidence type="ECO:0000313" key="1">
    <source>
        <dbReference type="EMBL" id="MBI1627105.1"/>
    </source>
</evidence>